<dbReference type="EMBL" id="GL379911">
    <property type="protein sequence ID" value="EGT34201.1"/>
    <property type="molecule type" value="Genomic_DNA"/>
</dbReference>
<dbReference type="InParanoid" id="G0NMP1"/>
<dbReference type="AlphaFoldDB" id="G0NMP1"/>
<dbReference type="Proteomes" id="UP000008068">
    <property type="component" value="Unassembled WGS sequence"/>
</dbReference>
<dbReference type="HOGENOM" id="CLU_2199277_0_0_1"/>
<protein>
    <submittedName>
        <fullName evidence="1">Uncharacterized protein</fullName>
    </submittedName>
</protein>
<evidence type="ECO:0000313" key="2">
    <source>
        <dbReference type="Proteomes" id="UP000008068"/>
    </source>
</evidence>
<organism evidence="2">
    <name type="scientific">Caenorhabditis brenneri</name>
    <name type="common">Nematode worm</name>
    <dbReference type="NCBI Taxonomy" id="135651"/>
    <lineage>
        <taxon>Eukaryota</taxon>
        <taxon>Metazoa</taxon>
        <taxon>Ecdysozoa</taxon>
        <taxon>Nematoda</taxon>
        <taxon>Chromadorea</taxon>
        <taxon>Rhabditida</taxon>
        <taxon>Rhabditina</taxon>
        <taxon>Rhabditomorpha</taxon>
        <taxon>Rhabditoidea</taxon>
        <taxon>Rhabditidae</taxon>
        <taxon>Peloderinae</taxon>
        <taxon>Caenorhabditis</taxon>
    </lineage>
</organism>
<proteinExistence type="predicted"/>
<name>G0NMP1_CAEBE</name>
<accession>G0NMP1</accession>
<keyword evidence="2" id="KW-1185">Reference proteome</keyword>
<reference evidence="2" key="1">
    <citation type="submission" date="2011-07" db="EMBL/GenBank/DDBJ databases">
        <authorList>
            <consortium name="Caenorhabditis brenneri Sequencing and Analysis Consortium"/>
            <person name="Wilson R.K."/>
        </authorList>
    </citation>
    <scope>NUCLEOTIDE SEQUENCE [LARGE SCALE GENOMIC DNA]</scope>
    <source>
        <strain evidence="2">PB2801</strain>
    </source>
</reference>
<gene>
    <name evidence="1" type="ORF">CAEBREN_31597</name>
</gene>
<sequence length="108" mass="12435">MSKTKCGYHMKRESLPLSLCSSLWMTVVVSPSIVLSLNQMMMMMINAWDEGEEGTLYQRYEEMNENSPGGVEVILKRENESGREKCRFKTNVLIDYLLVDVLSDQNSF</sequence>
<evidence type="ECO:0000313" key="1">
    <source>
        <dbReference type="EMBL" id="EGT34201.1"/>
    </source>
</evidence>